<dbReference type="PANTHER" id="PTHR21666:SF270">
    <property type="entry name" value="MUREIN HYDROLASE ACTIVATOR ENVC"/>
    <property type="match status" value="1"/>
</dbReference>
<dbReference type="Pfam" id="PF01551">
    <property type="entry name" value="Peptidase_M23"/>
    <property type="match status" value="1"/>
</dbReference>
<dbReference type="SUPFAM" id="SSF51261">
    <property type="entry name" value="Duplicated hybrid motif"/>
    <property type="match status" value="1"/>
</dbReference>
<dbReference type="InterPro" id="IPR011055">
    <property type="entry name" value="Dup_hybrid_motif"/>
</dbReference>
<keyword evidence="1" id="KW-0812">Transmembrane</keyword>
<dbReference type="Gene3D" id="2.70.70.10">
    <property type="entry name" value="Glucose Permease (Domain IIA)"/>
    <property type="match status" value="1"/>
</dbReference>
<organism evidence="3">
    <name type="scientific">marine metagenome</name>
    <dbReference type="NCBI Taxonomy" id="408172"/>
    <lineage>
        <taxon>unclassified sequences</taxon>
        <taxon>metagenomes</taxon>
        <taxon>ecological metagenomes</taxon>
    </lineage>
</organism>
<dbReference type="InterPro" id="IPR050570">
    <property type="entry name" value="Cell_wall_metabolism_enzyme"/>
</dbReference>
<gene>
    <name evidence="3" type="ORF">METZ01_LOCUS205377</name>
</gene>
<dbReference type="AlphaFoldDB" id="A0A382ERB9"/>
<evidence type="ECO:0000313" key="3">
    <source>
        <dbReference type="EMBL" id="SVB52523.1"/>
    </source>
</evidence>
<protein>
    <recommendedName>
        <fullName evidence="2">M23ase beta-sheet core domain-containing protein</fullName>
    </recommendedName>
</protein>
<feature type="domain" description="M23ase beta-sheet core" evidence="2">
    <location>
        <begin position="151"/>
        <end position="245"/>
    </location>
</feature>
<proteinExistence type="predicted"/>
<sequence length="262" mass="29391">MKSEKYTVMFIPDDETGTRSYHISKTAIRLMLSAAGILIVCGLGILVYFVPKMADYAEIKDRHDQFASERLNVLELTRNLERVKQMDELVRHSLGTTLDIDERPVVSDSLTGIVSTPKTQISFIENIPSVAPIQGFVSQRSGNAGLFITKTHHGIDIVAKEGEPIMAAASGVVVFSSWTYEFGNLIILYHGDDYFTHYGHNKQNFKQQLDMVTRGEVIGLVGNTGMSSGPHLHFEVWREFVAMDPLVYFPEYRATDLTLLDE</sequence>
<reference evidence="3" key="1">
    <citation type="submission" date="2018-05" db="EMBL/GenBank/DDBJ databases">
        <authorList>
            <person name="Lanie J.A."/>
            <person name="Ng W.-L."/>
            <person name="Kazmierczak K.M."/>
            <person name="Andrzejewski T.M."/>
            <person name="Davidsen T.M."/>
            <person name="Wayne K.J."/>
            <person name="Tettelin H."/>
            <person name="Glass J.I."/>
            <person name="Rusch D."/>
            <person name="Podicherti R."/>
            <person name="Tsui H.-C.T."/>
            <person name="Winkler M.E."/>
        </authorList>
    </citation>
    <scope>NUCLEOTIDE SEQUENCE</scope>
</reference>
<evidence type="ECO:0000259" key="2">
    <source>
        <dbReference type="Pfam" id="PF01551"/>
    </source>
</evidence>
<keyword evidence="1" id="KW-0472">Membrane</keyword>
<dbReference type="InterPro" id="IPR016047">
    <property type="entry name" value="M23ase_b-sheet_dom"/>
</dbReference>
<keyword evidence="1" id="KW-1133">Transmembrane helix</keyword>
<accession>A0A382ERB9</accession>
<dbReference type="CDD" id="cd12797">
    <property type="entry name" value="M23_peptidase"/>
    <property type="match status" value="1"/>
</dbReference>
<dbReference type="EMBL" id="UINC01045586">
    <property type="protein sequence ID" value="SVB52523.1"/>
    <property type="molecule type" value="Genomic_DNA"/>
</dbReference>
<feature type="transmembrane region" description="Helical" evidence="1">
    <location>
        <begin position="30"/>
        <end position="50"/>
    </location>
</feature>
<dbReference type="GO" id="GO:0004222">
    <property type="term" value="F:metalloendopeptidase activity"/>
    <property type="evidence" value="ECO:0007669"/>
    <property type="project" value="TreeGrafter"/>
</dbReference>
<dbReference type="PANTHER" id="PTHR21666">
    <property type="entry name" value="PEPTIDASE-RELATED"/>
    <property type="match status" value="1"/>
</dbReference>
<evidence type="ECO:0000256" key="1">
    <source>
        <dbReference type="SAM" id="Phobius"/>
    </source>
</evidence>
<name>A0A382ERB9_9ZZZZ</name>